<dbReference type="EMBL" id="LGEM01000088">
    <property type="protein sequence ID" value="KUP96651.1"/>
    <property type="molecule type" value="Genomic_DNA"/>
</dbReference>
<evidence type="ECO:0000256" key="2">
    <source>
        <dbReference type="SAM" id="Phobius"/>
    </source>
</evidence>
<feature type="transmembrane region" description="Helical" evidence="2">
    <location>
        <begin position="35"/>
        <end position="59"/>
    </location>
</feature>
<name>A0A147KHA6_THECS</name>
<sequence length="153" mass="15456">MGRALAALTLVFLAALGFVGGTVLGLYASWLSWLWLTGTVGQVLGLATVLLFLAVLFAGVRTIGWAVGAKWGPGAFAAGWILAGAVLTGYASGGDILLTSAVPNYLFLYGGVGAVILATVLTPEPAREVTTTAAGSPGPRPGRRGSDRPGRTG</sequence>
<reference evidence="4" key="1">
    <citation type="journal article" date="2017" name="Acta Aliment.">
        <title>Plant polysaccharide degrading enzyme system of Thermpbifida cellulosilytica TB100 revealed by de novo genome project data.</title>
        <authorList>
            <person name="Toth A."/>
            <person name="Baka E."/>
            <person name="Luzics S."/>
            <person name="Bata-Vidacs I."/>
            <person name="Nagy I."/>
            <person name="Balint B."/>
            <person name="Herceg R."/>
            <person name="Olasz F."/>
            <person name="Wilk T."/>
            <person name="Nagy T."/>
            <person name="Kriszt B."/>
            <person name="Nagy I."/>
            <person name="Kukolya J."/>
        </authorList>
    </citation>
    <scope>NUCLEOTIDE SEQUENCE [LARGE SCALE GENOMIC DNA]</scope>
    <source>
        <strain evidence="4">TB100</strain>
    </source>
</reference>
<feature type="transmembrane region" description="Helical" evidence="2">
    <location>
        <begin position="102"/>
        <end position="121"/>
    </location>
</feature>
<dbReference type="Proteomes" id="UP000074382">
    <property type="component" value="Unassembled WGS sequence"/>
</dbReference>
<feature type="region of interest" description="Disordered" evidence="1">
    <location>
        <begin position="128"/>
        <end position="153"/>
    </location>
</feature>
<accession>A0A147KHA6</accession>
<evidence type="ECO:0000313" key="3">
    <source>
        <dbReference type="EMBL" id="KUP96651.1"/>
    </source>
</evidence>
<dbReference type="STRING" id="665004.AC529_11635"/>
<comment type="caution">
    <text evidence="3">The sequence shown here is derived from an EMBL/GenBank/DDBJ whole genome shotgun (WGS) entry which is preliminary data.</text>
</comment>
<keyword evidence="4" id="KW-1185">Reference proteome</keyword>
<gene>
    <name evidence="3" type="ORF">AC529_11635</name>
</gene>
<protein>
    <submittedName>
        <fullName evidence="3">Uncharacterized protein</fullName>
    </submittedName>
</protein>
<evidence type="ECO:0000256" key="1">
    <source>
        <dbReference type="SAM" id="MobiDB-lite"/>
    </source>
</evidence>
<keyword evidence="2" id="KW-1133">Transmembrane helix</keyword>
<feature type="transmembrane region" description="Helical" evidence="2">
    <location>
        <begin position="71"/>
        <end position="90"/>
    </location>
</feature>
<dbReference type="AlphaFoldDB" id="A0A147KHA6"/>
<organism evidence="3 4">
    <name type="scientific">Thermobifida cellulosilytica TB100</name>
    <dbReference type="NCBI Taxonomy" id="665004"/>
    <lineage>
        <taxon>Bacteria</taxon>
        <taxon>Bacillati</taxon>
        <taxon>Actinomycetota</taxon>
        <taxon>Actinomycetes</taxon>
        <taxon>Streptosporangiales</taxon>
        <taxon>Nocardiopsidaceae</taxon>
        <taxon>Thermobifida</taxon>
    </lineage>
</organism>
<proteinExistence type="predicted"/>
<feature type="compositionally biased region" description="Basic and acidic residues" evidence="1">
    <location>
        <begin position="144"/>
        <end position="153"/>
    </location>
</feature>
<keyword evidence="2" id="KW-0472">Membrane</keyword>
<dbReference type="PATRIC" id="fig|665004.4.peg.628"/>
<keyword evidence="2" id="KW-0812">Transmembrane</keyword>
<evidence type="ECO:0000313" key="4">
    <source>
        <dbReference type="Proteomes" id="UP000074382"/>
    </source>
</evidence>